<accession>A0A4S2KJT8</accession>
<protein>
    <submittedName>
        <fullName evidence="1">Transcription elongation factor B polypeptide 2</fullName>
    </submittedName>
</protein>
<evidence type="ECO:0000313" key="2">
    <source>
        <dbReference type="Proteomes" id="UP000310200"/>
    </source>
</evidence>
<keyword evidence="1" id="KW-0648">Protein biosynthesis</keyword>
<dbReference type="EMBL" id="QBLH01002082">
    <property type="protein sequence ID" value="TGZ49875.1"/>
    <property type="molecule type" value="Genomic_DNA"/>
</dbReference>
<dbReference type="Gene3D" id="3.10.20.90">
    <property type="entry name" value="Phosphatidylinositol 3-kinase Catalytic Subunit, Chain A, domain 1"/>
    <property type="match status" value="1"/>
</dbReference>
<evidence type="ECO:0000313" key="1">
    <source>
        <dbReference type="EMBL" id="TGZ49875.1"/>
    </source>
</evidence>
<dbReference type="SUPFAM" id="SSF54236">
    <property type="entry name" value="Ubiquitin-like"/>
    <property type="match status" value="1"/>
</dbReference>
<keyword evidence="1" id="KW-0251">Elongation factor</keyword>
<dbReference type="GO" id="GO:0003746">
    <property type="term" value="F:translation elongation factor activity"/>
    <property type="evidence" value="ECO:0007669"/>
    <property type="project" value="UniProtKB-KW"/>
</dbReference>
<dbReference type="GO" id="GO:0070449">
    <property type="term" value="C:elongin complex"/>
    <property type="evidence" value="ECO:0007669"/>
    <property type="project" value="InterPro"/>
</dbReference>
<name>A0A4S2KJT8_9HYME</name>
<comment type="caution">
    <text evidence="1">The sequence shown here is derived from an EMBL/GenBank/DDBJ whole genome shotgun (WGS) entry which is preliminary data.</text>
</comment>
<sequence>MESRTVVGDDDSVTGIVENMGKDIYLIIRRQKVTVYLDTQENVRVLELKKMIEAILKVQPEDQQLFVLANDLLDECKELSDSTALFDCGLTSATAKIMQPAVVGLAVRKEDGSFESLEITSYSESEWPNVSEIFSQEEKNDAICEKYQKKYDDVNDAKNDILRGTVTKLSNIELDRNITWPCYIFIVLKSDNDNVMLHTSYVEKKNYCYLMNHDITS</sequence>
<organism evidence="1 2">
    <name type="scientific">Temnothorax longispinosus</name>
    <dbReference type="NCBI Taxonomy" id="300112"/>
    <lineage>
        <taxon>Eukaryota</taxon>
        <taxon>Metazoa</taxon>
        <taxon>Ecdysozoa</taxon>
        <taxon>Arthropoda</taxon>
        <taxon>Hexapoda</taxon>
        <taxon>Insecta</taxon>
        <taxon>Pterygota</taxon>
        <taxon>Neoptera</taxon>
        <taxon>Endopterygota</taxon>
        <taxon>Hymenoptera</taxon>
        <taxon>Apocrita</taxon>
        <taxon>Aculeata</taxon>
        <taxon>Formicoidea</taxon>
        <taxon>Formicidae</taxon>
        <taxon>Myrmicinae</taxon>
        <taxon>Temnothorax</taxon>
    </lineage>
</organism>
<reference evidence="1 2" key="1">
    <citation type="journal article" date="2019" name="Philos. Trans. R. Soc. Lond., B, Biol. Sci.">
        <title>Ant behaviour and brain gene expression of defending hosts depend on the ecological success of the intruding social parasite.</title>
        <authorList>
            <person name="Kaur R."/>
            <person name="Stoldt M."/>
            <person name="Jongepier E."/>
            <person name="Feldmeyer B."/>
            <person name="Menzel F."/>
            <person name="Bornberg-Bauer E."/>
            <person name="Foitzik S."/>
        </authorList>
    </citation>
    <scope>NUCLEOTIDE SEQUENCE [LARGE SCALE GENOMIC DNA]</scope>
    <source>
        <tissue evidence="1">Whole body</tissue>
    </source>
</reference>
<dbReference type="AlphaFoldDB" id="A0A4S2KJT8"/>
<gene>
    <name evidence="1" type="ORF">DBV15_05948</name>
</gene>
<dbReference type="InterPro" id="IPR039049">
    <property type="entry name" value="ELOB"/>
</dbReference>
<dbReference type="GO" id="GO:0030891">
    <property type="term" value="C:VCB complex"/>
    <property type="evidence" value="ECO:0007669"/>
    <property type="project" value="InterPro"/>
</dbReference>
<dbReference type="InterPro" id="IPR029071">
    <property type="entry name" value="Ubiquitin-like_domsf"/>
</dbReference>
<dbReference type="GO" id="GO:0006368">
    <property type="term" value="P:transcription elongation by RNA polymerase II"/>
    <property type="evidence" value="ECO:0007669"/>
    <property type="project" value="InterPro"/>
</dbReference>
<dbReference type="STRING" id="300112.A0A4S2KJT8"/>
<proteinExistence type="predicted"/>
<dbReference type="PANTHER" id="PTHR13248:SF4">
    <property type="entry name" value="ELONGIN B"/>
    <property type="match status" value="1"/>
</dbReference>
<keyword evidence="2" id="KW-1185">Reference proteome</keyword>
<dbReference type="PANTHER" id="PTHR13248">
    <property type="entry name" value="TRANSCRIPTION ELONGATION FACTOR B POLYPEPTIDE 2"/>
    <property type="match status" value="1"/>
</dbReference>
<dbReference type="Proteomes" id="UP000310200">
    <property type="component" value="Unassembled WGS sequence"/>
</dbReference>